<protein>
    <submittedName>
        <fullName evidence="2">Uncharacterized protein</fullName>
    </submittedName>
</protein>
<sequence length="74" mass="7939">MIGAIKLQPDNGPRSSFGIGPSLDDAVGPRREFATRFVEGIGKFVRSTLGDHRKKTGSLTARILEVTGLAEVRS</sequence>
<evidence type="ECO:0000313" key="3">
    <source>
        <dbReference type="Proteomes" id="UP000287651"/>
    </source>
</evidence>
<name>A0A426ZYG0_ENSVE</name>
<feature type="region of interest" description="Disordered" evidence="1">
    <location>
        <begin position="1"/>
        <end position="22"/>
    </location>
</feature>
<organism evidence="2 3">
    <name type="scientific">Ensete ventricosum</name>
    <name type="common">Abyssinian banana</name>
    <name type="synonym">Musa ensete</name>
    <dbReference type="NCBI Taxonomy" id="4639"/>
    <lineage>
        <taxon>Eukaryota</taxon>
        <taxon>Viridiplantae</taxon>
        <taxon>Streptophyta</taxon>
        <taxon>Embryophyta</taxon>
        <taxon>Tracheophyta</taxon>
        <taxon>Spermatophyta</taxon>
        <taxon>Magnoliopsida</taxon>
        <taxon>Liliopsida</taxon>
        <taxon>Zingiberales</taxon>
        <taxon>Musaceae</taxon>
        <taxon>Ensete</taxon>
    </lineage>
</organism>
<dbReference type="AlphaFoldDB" id="A0A426ZYG0"/>
<evidence type="ECO:0000313" key="2">
    <source>
        <dbReference type="EMBL" id="RRT69026.1"/>
    </source>
</evidence>
<evidence type="ECO:0000256" key="1">
    <source>
        <dbReference type="SAM" id="MobiDB-lite"/>
    </source>
</evidence>
<gene>
    <name evidence="2" type="ORF">B296_00027071</name>
</gene>
<dbReference type="EMBL" id="AMZH03004497">
    <property type="protein sequence ID" value="RRT69026.1"/>
    <property type="molecule type" value="Genomic_DNA"/>
</dbReference>
<dbReference type="Proteomes" id="UP000287651">
    <property type="component" value="Unassembled WGS sequence"/>
</dbReference>
<accession>A0A426ZYG0</accession>
<reference evidence="2 3" key="1">
    <citation type="journal article" date="2014" name="Agronomy (Basel)">
        <title>A Draft Genome Sequence for Ensete ventricosum, the Drought-Tolerant Tree Against Hunger.</title>
        <authorList>
            <person name="Harrison J."/>
            <person name="Moore K.A."/>
            <person name="Paszkiewicz K."/>
            <person name="Jones T."/>
            <person name="Grant M."/>
            <person name="Ambacheew D."/>
            <person name="Muzemil S."/>
            <person name="Studholme D.J."/>
        </authorList>
    </citation>
    <scope>NUCLEOTIDE SEQUENCE [LARGE SCALE GENOMIC DNA]</scope>
</reference>
<comment type="caution">
    <text evidence="2">The sequence shown here is derived from an EMBL/GenBank/DDBJ whole genome shotgun (WGS) entry which is preliminary data.</text>
</comment>
<proteinExistence type="predicted"/>